<comment type="catalytic activity">
    <reaction evidence="6">
        <text>a 2'-deoxyadenosine in DNA + S-adenosyl-L-methionine = an N(6)-methyl-2'-deoxyadenosine in DNA + S-adenosyl-L-homocysteine + H(+)</text>
        <dbReference type="Rhea" id="RHEA:15197"/>
        <dbReference type="Rhea" id="RHEA-COMP:12418"/>
        <dbReference type="Rhea" id="RHEA-COMP:12419"/>
        <dbReference type="ChEBI" id="CHEBI:15378"/>
        <dbReference type="ChEBI" id="CHEBI:57856"/>
        <dbReference type="ChEBI" id="CHEBI:59789"/>
        <dbReference type="ChEBI" id="CHEBI:90615"/>
        <dbReference type="ChEBI" id="CHEBI:90616"/>
        <dbReference type="EC" id="2.1.1.72"/>
    </reaction>
</comment>
<name>T1BJ71_9ZZZZ</name>
<keyword evidence="4" id="KW-0949">S-adenosyl-L-methionine</keyword>
<dbReference type="PANTHER" id="PTHR42933">
    <property type="entry name" value="SLR6095 PROTEIN"/>
    <property type="match status" value="1"/>
</dbReference>
<dbReference type="GO" id="GO:0032259">
    <property type="term" value="P:methylation"/>
    <property type="evidence" value="ECO:0007669"/>
    <property type="project" value="UniProtKB-KW"/>
</dbReference>
<evidence type="ECO:0000256" key="4">
    <source>
        <dbReference type="ARBA" id="ARBA00022691"/>
    </source>
</evidence>
<proteinExistence type="predicted"/>
<dbReference type="InterPro" id="IPR003356">
    <property type="entry name" value="DNA_methylase_A-5"/>
</dbReference>
<dbReference type="GO" id="GO:0008170">
    <property type="term" value="F:N-methyltransferase activity"/>
    <property type="evidence" value="ECO:0007669"/>
    <property type="project" value="InterPro"/>
</dbReference>
<keyword evidence="3 8" id="KW-0808">Transferase</keyword>
<feature type="domain" description="DNA methylase adenine-specific" evidence="7">
    <location>
        <begin position="129"/>
        <end position="249"/>
    </location>
</feature>
<reference evidence="8" key="2">
    <citation type="journal article" date="2014" name="ISME J.">
        <title>Microbial stratification in low pH oxic and suboxic macroscopic growths along an acid mine drainage.</title>
        <authorList>
            <person name="Mendez-Garcia C."/>
            <person name="Mesa V."/>
            <person name="Sprenger R.R."/>
            <person name="Richter M."/>
            <person name="Diez M.S."/>
            <person name="Solano J."/>
            <person name="Bargiela R."/>
            <person name="Golyshina O.V."/>
            <person name="Manteca A."/>
            <person name="Ramos J.L."/>
            <person name="Gallego J.R."/>
            <person name="Llorente I."/>
            <person name="Martins Dos Santos V.A."/>
            <person name="Jensen O.N."/>
            <person name="Pelaez A.I."/>
            <person name="Sanchez J."/>
            <person name="Ferrer M."/>
        </authorList>
    </citation>
    <scope>NUCLEOTIDE SEQUENCE</scope>
</reference>
<dbReference type="EC" id="2.1.1.72" evidence="1"/>
<dbReference type="SUPFAM" id="SSF53335">
    <property type="entry name" value="S-adenosyl-L-methionine-dependent methyltransferases"/>
    <property type="match status" value="1"/>
</dbReference>
<evidence type="ECO:0000256" key="1">
    <source>
        <dbReference type="ARBA" id="ARBA00011900"/>
    </source>
</evidence>
<dbReference type="GO" id="GO:0003677">
    <property type="term" value="F:DNA binding"/>
    <property type="evidence" value="ECO:0007669"/>
    <property type="project" value="InterPro"/>
</dbReference>
<organism evidence="8">
    <name type="scientific">mine drainage metagenome</name>
    <dbReference type="NCBI Taxonomy" id="410659"/>
    <lineage>
        <taxon>unclassified sequences</taxon>
        <taxon>metagenomes</taxon>
        <taxon>ecological metagenomes</taxon>
    </lineage>
</organism>
<dbReference type="InterPro" id="IPR029063">
    <property type="entry name" value="SAM-dependent_MTases_sf"/>
</dbReference>
<protein>
    <recommendedName>
        <fullName evidence="1">site-specific DNA-methyltransferase (adenine-specific)</fullName>
        <ecNumber evidence="1">2.1.1.72</ecNumber>
    </recommendedName>
</protein>
<dbReference type="Pfam" id="PF02384">
    <property type="entry name" value="N6_Mtase"/>
    <property type="match status" value="1"/>
</dbReference>
<accession>T1BJ71</accession>
<keyword evidence="5" id="KW-0680">Restriction system</keyword>
<dbReference type="GO" id="GO:0009007">
    <property type="term" value="F:site-specific DNA-methyltransferase (adenine-specific) activity"/>
    <property type="evidence" value="ECO:0007669"/>
    <property type="project" value="UniProtKB-EC"/>
</dbReference>
<dbReference type="EMBL" id="AUZX01004812">
    <property type="protein sequence ID" value="EQD69787.1"/>
    <property type="molecule type" value="Genomic_DNA"/>
</dbReference>
<dbReference type="InterPro" id="IPR051537">
    <property type="entry name" value="DNA_Adenine_Mtase"/>
</dbReference>
<reference evidence="8" key="1">
    <citation type="submission" date="2013-08" db="EMBL/GenBank/DDBJ databases">
        <authorList>
            <person name="Mendez C."/>
            <person name="Richter M."/>
            <person name="Ferrer M."/>
            <person name="Sanchez J."/>
        </authorList>
    </citation>
    <scope>NUCLEOTIDE SEQUENCE</scope>
</reference>
<dbReference type="AlphaFoldDB" id="T1BJ71"/>
<dbReference type="PANTHER" id="PTHR42933:SF1">
    <property type="entry name" value="SITE-SPECIFIC DNA-METHYLTRANSFERASE (ADENINE-SPECIFIC)"/>
    <property type="match status" value="1"/>
</dbReference>
<evidence type="ECO:0000256" key="6">
    <source>
        <dbReference type="ARBA" id="ARBA00047942"/>
    </source>
</evidence>
<dbReference type="PRINTS" id="PR00507">
    <property type="entry name" value="N12N6MTFRASE"/>
</dbReference>
<gene>
    <name evidence="8" type="ORF">B1A_06639</name>
</gene>
<evidence type="ECO:0000313" key="8">
    <source>
        <dbReference type="EMBL" id="EQD69787.1"/>
    </source>
</evidence>
<evidence type="ECO:0000256" key="5">
    <source>
        <dbReference type="ARBA" id="ARBA00022747"/>
    </source>
</evidence>
<sequence>MELALQANDGTTSVTIPDQSEFIDAAIELSITLRQAKVEAPLRPKVIGALVAAIHEGKVLIDPKKSLASVNDLLRKAINETNDLPQKKKKQLIDALELSGADFNRLAPFIGRIVTILNRLNVKAVLQTDTDFLGMFYEAFLRYGYDNNALGIVFTPRHITRFCVRLTSIDPSHKVIDIASGTGGFLVAAFDAMNHLAASAAQRETIRESLAGFDTNPTIWALASLNMYFRGDGKSHIENASCFEPNNKKDRQKTI</sequence>
<dbReference type="GO" id="GO:0009307">
    <property type="term" value="P:DNA restriction-modification system"/>
    <property type="evidence" value="ECO:0007669"/>
    <property type="project" value="UniProtKB-KW"/>
</dbReference>
<evidence type="ECO:0000256" key="2">
    <source>
        <dbReference type="ARBA" id="ARBA00022603"/>
    </source>
</evidence>
<comment type="caution">
    <text evidence="8">The sequence shown here is derived from an EMBL/GenBank/DDBJ whole genome shotgun (WGS) entry which is preliminary data.</text>
</comment>
<evidence type="ECO:0000256" key="3">
    <source>
        <dbReference type="ARBA" id="ARBA00022679"/>
    </source>
</evidence>
<keyword evidence="2 8" id="KW-0489">Methyltransferase</keyword>
<evidence type="ECO:0000259" key="7">
    <source>
        <dbReference type="Pfam" id="PF02384"/>
    </source>
</evidence>
<dbReference type="Gene3D" id="3.40.50.150">
    <property type="entry name" value="Vaccinia Virus protein VP39"/>
    <property type="match status" value="1"/>
</dbReference>